<dbReference type="GeneID" id="113510330"/>
<sequence>MAVPVLRQPKLKQEKSKIVMDIPNVIITLKDKTRLVVSSDAYHGILMASNMYKCVFCRTDMDLDMVYKEQHKNTNTHKENLKNYPHIDGYDENLVRKLNKDMWYCTICQITVATSCLSRHINTSSHCEELRKAIVKATAYHKIHSTHLVEVPT</sequence>
<accession>A0A6J1W9C6</accession>
<dbReference type="InParanoid" id="A0A6J1W9C6"/>
<dbReference type="KEGG" id="gmw:113510330"/>
<name>A0A6J1W9C6_GALME</name>
<evidence type="ECO:0000313" key="1">
    <source>
        <dbReference type="Proteomes" id="UP001652740"/>
    </source>
</evidence>
<dbReference type="AlphaFoldDB" id="A0A6J1W9C6"/>
<organism evidence="1 2">
    <name type="scientific">Galleria mellonella</name>
    <name type="common">Greater wax moth</name>
    <dbReference type="NCBI Taxonomy" id="7137"/>
    <lineage>
        <taxon>Eukaryota</taxon>
        <taxon>Metazoa</taxon>
        <taxon>Ecdysozoa</taxon>
        <taxon>Arthropoda</taxon>
        <taxon>Hexapoda</taxon>
        <taxon>Insecta</taxon>
        <taxon>Pterygota</taxon>
        <taxon>Neoptera</taxon>
        <taxon>Endopterygota</taxon>
        <taxon>Lepidoptera</taxon>
        <taxon>Glossata</taxon>
        <taxon>Ditrysia</taxon>
        <taxon>Pyraloidea</taxon>
        <taxon>Pyralidae</taxon>
        <taxon>Galleriinae</taxon>
        <taxon>Galleria</taxon>
    </lineage>
</organism>
<proteinExistence type="predicted"/>
<gene>
    <name evidence="2" type="primary">LOC113510330</name>
</gene>
<protein>
    <submittedName>
        <fullName evidence="2">Uncharacterized protein LOC113510330</fullName>
    </submittedName>
</protein>
<evidence type="ECO:0000313" key="2">
    <source>
        <dbReference type="RefSeq" id="XP_026749582.3"/>
    </source>
</evidence>
<dbReference type="RefSeq" id="XP_026749582.3">
    <property type="nucleotide sequence ID" value="XM_026893781.3"/>
</dbReference>
<dbReference type="Proteomes" id="UP001652740">
    <property type="component" value="Unplaced"/>
</dbReference>
<keyword evidence="1" id="KW-1185">Reference proteome</keyword>
<reference evidence="2" key="1">
    <citation type="submission" date="2025-08" db="UniProtKB">
        <authorList>
            <consortium name="RefSeq"/>
        </authorList>
    </citation>
    <scope>IDENTIFICATION</scope>
    <source>
        <tissue evidence="2">Whole larvae</tissue>
    </source>
</reference>